<evidence type="ECO:0000313" key="7">
    <source>
        <dbReference type="Proteomes" id="UP000254141"/>
    </source>
</evidence>
<evidence type="ECO:0000313" key="4">
    <source>
        <dbReference type="EMBL" id="STU97629.1"/>
    </source>
</evidence>
<evidence type="ECO:0000313" key="8">
    <source>
        <dbReference type="Proteomes" id="UP000254387"/>
    </source>
</evidence>
<dbReference type="EMBL" id="UASN01000020">
    <property type="protein sequence ID" value="SPX56018.1"/>
    <property type="molecule type" value="Genomic_DNA"/>
</dbReference>
<dbReference type="AlphaFoldDB" id="A0A210VBQ2"/>
<dbReference type="Proteomes" id="UP000251123">
    <property type="component" value="Unassembled WGS sequence"/>
</dbReference>
<evidence type="ECO:0000313" key="2">
    <source>
        <dbReference type="EMBL" id="STT93494.1"/>
    </source>
</evidence>
<dbReference type="RefSeq" id="WP_032418856.1">
    <property type="nucleotide sequence ID" value="NZ_AP021909.1"/>
</dbReference>
<evidence type="ECO:0000313" key="3">
    <source>
        <dbReference type="EMBL" id="STU50753.1"/>
    </source>
</evidence>
<dbReference type="EMBL" id="UGLU01000001">
    <property type="protein sequence ID" value="STU50753.1"/>
    <property type="molecule type" value="Genomic_DNA"/>
</dbReference>
<evidence type="ECO:0000313" key="5">
    <source>
        <dbReference type="Proteomes" id="UP000251123"/>
    </source>
</evidence>
<reference evidence="5 6" key="1">
    <citation type="submission" date="2018-06" db="EMBL/GenBank/DDBJ databases">
        <authorList>
            <consortium name="Pathogen Informatics"/>
            <person name="Doyle S."/>
        </authorList>
    </citation>
    <scope>NUCLEOTIDE SEQUENCE [LARGE SCALE GENOMIC DNA]</scope>
    <source>
        <strain evidence="3 7">NCTC5051</strain>
        <strain evidence="2 6">NCTC5052</strain>
        <strain evidence="4 8">NCTC5053</strain>
        <strain evidence="1 5">NCTC9601</strain>
    </source>
</reference>
<accession>A0A210VBQ2</accession>
<evidence type="ECO:0000313" key="6">
    <source>
        <dbReference type="Proteomes" id="UP000254103"/>
    </source>
</evidence>
<name>A0A210VBQ2_KLEPN</name>
<dbReference type="Proteomes" id="UP000254103">
    <property type="component" value="Unassembled WGS sequence"/>
</dbReference>
<gene>
    <name evidence="3" type="ORF">NCTC5051_02339</name>
    <name evidence="2" type="ORF">NCTC5052_01890</name>
    <name evidence="4" type="ORF">NCTC5053_01284</name>
    <name evidence="1" type="ORF">NCTC9601_03206</name>
</gene>
<proteinExistence type="predicted"/>
<dbReference type="Proteomes" id="UP000254387">
    <property type="component" value="Unassembled WGS sequence"/>
</dbReference>
<dbReference type="EMBL" id="UGMN01000004">
    <property type="protein sequence ID" value="STU97629.1"/>
    <property type="molecule type" value="Genomic_DNA"/>
</dbReference>
<dbReference type="Proteomes" id="UP000254141">
    <property type="component" value="Unassembled WGS sequence"/>
</dbReference>
<organism evidence="4 8">
    <name type="scientific">Klebsiella pneumoniae</name>
    <dbReference type="NCBI Taxonomy" id="573"/>
    <lineage>
        <taxon>Bacteria</taxon>
        <taxon>Pseudomonadati</taxon>
        <taxon>Pseudomonadota</taxon>
        <taxon>Gammaproteobacteria</taxon>
        <taxon>Enterobacterales</taxon>
        <taxon>Enterobacteriaceae</taxon>
        <taxon>Klebsiella/Raoultella group</taxon>
        <taxon>Klebsiella</taxon>
        <taxon>Klebsiella pneumoniae complex</taxon>
    </lineage>
</organism>
<evidence type="ECO:0000313" key="1">
    <source>
        <dbReference type="EMBL" id="SPX56018.1"/>
    </source>
</evidence>
<protein>
    <recommendedName>
        <fullName evidence="9">ParB/Sulfiredoxin domain-containing protein</fullName>
    </recommendedName>
</protein>
<evidence type="ECO:0008006" key="9">
    <source>
        <dbReference type="Google" id="ProtNLM"/>
    </source>
</evidence>
<sequence>MALTIGELVKWTKDQILNVQDNVENRKLDFGKEGYLKGKWNDSLGDYFEVIKLNGVEILVDGHHRQDAIKRKALTDLPKLFPVLLREADSIEDIRNRQDALMENKRAPTAGQRKDIASKRVKLGELKSKHAKAVGVTAYKQLGFKGSDLLIKGATDYRKELFIFDEWDIEYKKSMFSQGILAAVLKTIRMNEKLAHIFWTNVTKNASDKHSKKVRAKMIAGGMGEGYNSACFELATDRFEQWAEEMESNEQAFTPAEPEKKEESDNEFLLRLTGLGFGDLLEEEDEKRLTSLKEKGNEKAATIYELLTAPEPAEGDKNGNVLPVAKTRTQACIERFRGIV</sequence>
<dbReference type="EMBL" id="UGLJ01000002">
    <property type="protein sequence ID" value="STT93494.1"/>
    <property type="molecule type" value="Genomic_DNA"/>
</dbReference>